<feature type="domain" description="Heterokaryon incompatibility" evidence="1">
    <location>
        <begin position="13"/>
        <end position="162"/>
    </location>
</feature>
<dbReference type="AlphaFoldDB" id="A0AA38WYG0"/>
<proteinExistence type="predicted"/>
<sequence>MCITDEIPDSPVYVTLSYVWGNLPWSLATYTANYDSLRKPGSLNLHEYAKAVPRTISDAIGLCRGMGIPYFWVDKLCIVQDDESNLRDQISIMDQIYKHSYFTLICADGNDANHGLPGVGGTPRAYRPNAHLKFSSAIQFSQPIQEESETSPWHQRAWTLQERALSSRTLVFHDQTVYWQCATITWYETSSADEQVDRLSSTLNRSGIGRLPRFPAYALSQVSSLSIFDEKPIPNFIDYVQLVGGYSARLLGFPSDAERAFSAILHELSRSFHGGFFYGLPTLLFDVSLLWVFQEEGTPQRRAGFPSWSWLGWEAPVYLISMVGHTPINADDMWNPWELFDHENGGIPTSSNFDWRSFEPLTTWWRVSKDGRRSYISNSHSSWLRFRDDVSAGDWRRHSLNYFKHRESWDHWYYPINDSDTNATIGDRSHTRWKLLPRRDNLEEAGLAGPDETEGWEEDTTEFYTNGNWPGLFFRHPFPVVENVERMAESSDEWLPFLEFRTQSFRLKPVHIISGGDVGRDKILHLEHEAFPGNLLGELHPNDSVNPESLLGTDCEFITLARLSHPVRLGGYRDVAEYAVAALWIDWADGVAYRKGLAFLYGPRWERTPDDTGMTETVHSFEDCPHVMRDVRLG</sequence>
<gene>
    <name evidence="2" type="ORF">H2200_012221</name>
</gene>
<dbReference type="Proteomes" id="UP001172673">
    <property type="component" value="Unassembled WGS sequence"/>
</dbReference>
<dbReference type="Pfam" id="PF06985">
    <property type="entry name" value="HET"/>
    <property type="match status" value="1"/>
</dbReference>
<organism evidence="2 3">
    <name type="scientific">Cladophialophora chaetospira</name>
    <dbReference type="NCBI Taxonomy" id="386627"/>
    <lineage>
        <taxon>Eukaryota</taxon>
        <taxon>Fungi</taxon>
        <taxon>Dikarya</taxon>
        <taxon>Ascomycota</taxon>
        <taxon>Pezizomycotina</taxon>
        <taxon>Eurotiomycetes</taxon>
        <taxon>Chaetothyriomycetidae</taxon>
        <taxon>Chaetothyriales</taxon>
        <taxon>Herpotrichiellaceae</taxon>
        <taxon>Cladophialophora</taxon>
    </lineage>
</organism>
<keyword evidence="3" id="KW-1185">Reference proteome</keyword>
<evidence type="ECO:0000313" key="2">
    <source>
        <dbReference type="EMBL" id="KAJ9603443.1"/>
    </source>
</evidence>
<comment type="caution">
    <text evidence="2">The sequence shown here is derived from an EMBL/GenBank/DDBJ whole genome shotgun (WGS) entry which is preliminary data.</text>
</comment>
<dbReference type="InterPro" id="IPR010730">
    <property type="entry name" value="HET"/>
</dbReference>
<dbReference type="PANTHER" id="PTHR33112">
    <property type="entry name" value="DOMAIN PROTEIN, PUTATIVE-RELATED"/>
    <property type="match status" value="1"/>
</dbReference>
<dbReference type="EMBL" id="JAPDRK010000022">
    <property type="protein sequence ID" value="KAJ9603443.1"/>
    <property type="molecule type" value="Genomic_DNA"/>
</dbReference>
<name>A0AA38WYG0_9EURO</name>
<evidence type="ECO:0000313" key="3">
    <source>
        <dbReference type="Proteomes" id="UP001172673"/>
    </source>
</evidence>
<reference evidence="2" key="1">
    <citation type="submission" date="2022-10" db="EMBL/GenBank/DDBJ databases">
        <title>Culturing micro-colonial fungi from biological soil crusts in the Mojave desert and describing Neophaeococcomyces mojavensis, and introducing the new genera and species Taxawa tesnikishii.</title>
        <authorList>
            <person name="Kurbessoian T."/>
            <person name="Stajich J.E."/>
        </authorList>
    </citation>
    <scope>NUCLEOTIDE SEQUENCE</scope>
    <source>
        <strain evidence="2">TK_41</strain>
    </source>
</reference>
<dbReference type="PANTHER" id="PTHR33112:SF16">
    <property type="entry name" value="HETEROKARYON INCOMPATIBILITY DOMAIN-CONTAINING PROTEIN"/>
    <property type="match status" value="1"/>
</dbReference>
<accession>A0AA38WYG0</accession>
<evidence type="ECO:0000259" key="1">
    <source>
        <dbReference type="Pfam" id="PF06985"/>
    </source>
</evidence>
<protein>
    <recommendedName>
        <fullName evidence="1">Heterokaryon incompatibility domain-containing protein</fullName>
    </recommendedName>
</protein>